<gene>
    <name evidence="2" type="ORF">PILCRDRAFT_822663</name>
</gene>
<dbReference type="EMBL" id="KN833005">
    <property type="protein sequence ID" value="KIM80146.1"/>
    <property type="molecule type" value="Genomic_DNA"/>
</dbReference>
<accession>A0A0C3FKX7</accession>
<evidence type="ECO:0000313" key="3">
    <source>
        <dbReference type="Proteomes" id="UP000054166"/>
    </source>
</evidence>
<name>A0A0C3FKX7_PILCF</name>
<dbReference type="InParanoid" id="A0A0C3FKX7"/>
<feature type="compositionally biased region" description="Basic and acidic residues" evidence="1">
    <location>
        <begin position="78"/>
        <end position="92"/>
    </location>
</feature>
<evidence type="ECO:0000256" key="1">
    <source>
        <dbReference type="SAM" id="MobiDB-lite"/>
    </source>
</evidence>
<protein>
    <submittedName>
        <fullName evidence="2">Uncharacterized protein</fullName>
    </submittedName>
</protein>
<keyword evidence="3" id="KW-1185">Reference proteome</keyword>
<dbReference type="STRING" id="765440.A0A0C3FKX7"/>
<evidence type="ECO:0000313" key="2">
    <source>
        <dbReference type="EMBL" id="KIM80146.1"/>
    </source>
</evidence>
<reference evidence="2 3" key="1">
    <citation type="submission" date="2014-04" db="EMBL/GenBank/DDBJ databases">
        <authorList>
            <consortium name="DOE Joint Genome Institute"/>
            <person name="Kuo A."/>
            <person name="Tarkka M."/>
            <person name="Buscot F."/>
            <person name="Kohler A."/>
            <person name="Nagy L.G."/>
            <person name="Floudas D."/>
            <person name="Copeland A."/>
            <person name="Barry K.W."/>
            <person name="Cichocki N."/>
            <person name="Veneault-Fourrey C."/>
            <person name="LaButti K."/>
            <person name="Lindquist E.A."/>
            <person name="Lipzen A."/>
            <person name="Lundell T."/>
            <person name="Morin E."/>
            <person name="Murat C."/>
            <person name="Sun H."/>
            <person name="Tunlid A."/>
            <person name="Henrissat B."/>
            <person name="Grigoriev I.V."/>
            <person name="Hibbett D.S."/>
            <person name="Martin F."/>
            <person name="Nordberg H.P."/>
            <person name="Cantor M.N."/>
            <person name="Hua S.X."/>
        </authorList>
    </citation>
    <scope>NUCLEOTIDE SEQUENCE [LARGE SCALE GENOMIC DNA]</scope>
    <source>
        <strain evidence="2 3">F 1598</strain>
    </source>
</reference>
<dbReference type="HOGENOM" id="CLU_152691_0_0_1"/>
<reference evidence="3" key="2">
    <citation type="submission" date="2015-01" db="EMBL/GenBank/DDBJ databases">
        <title>Evolutionary Origins and Diversification of the Mycorrhizal Mutualists.</title>
        <authorList>
            <consortium name="DOE Joint Genome Institute"/>
            <consortium name="Mycorrhizal Genomics Consortium"/>
            <person name="Kohler A."/>
            <person name="Kuo A."/>
            <person name="Nagy L.G."/>
            <person name="Floudas D."/>
            <person name="Copeland A."/>
            <person name="Barry K.W."/>
            <person name="Cichocki N."/>
            <person name="Veneault-Fourrey C."/>
            <person name="LaButti K."/>
            <person name="Lindquist E.A."/>
            <person name="Lipzen A."/>
            <person name="Lundell T."/>
            <person name="Morin E."/>
            <person name="Murat C."/>
            <person name="Riley R."/>
            <person name="Ohm R."/>
            <person name="Sun H."/>
            <person name="Tunlid A."/>
            <person name="Henrissat B."/>
            <person name="Grigoriev I.V."/>
            <person name="Hibbett D.S."/>
            <person name="Martin F."/>
        </authorList>
    </citation>
    <scope>NUCLEOTIDE SEQUENCE [LARGE SCALE GENOMIC DNA]</scope>
    <source>
        <strain evidence="3">F 1598</strain>
    </source>
</reference>
<feature type="region of interest" description="Disordered" evidence="1">
    <location>
        <begin position="1"/>
        <end position="92"/>
    </location>
</feature>
<dbReference type="Proteomes" id="UP000054166">
    <property type="component" value="Unassembled WGS sequence"/>
</dbReference>
<organism evidence="2 3">
    <name type="scientific">Piloderma croceum (strain F 1598)</name>
    <dbReference type="NCBI Taxonomy" id="765440"/>
    <lineage>
        <taxon>Eukaryota</taxon>
        <taxon>Fungi</taxon>
        <taxon>Dikarya</taxon>
        <taxon>Basidiomycota</taxon>
        <taxon>Agaricomycotina</taxon>
        <taxon>Agaricomycetes</taxon>
        <taxon>Agaricomycetidae</taxon>
        <taxon>Atheliales</taxon>
        <taxon>Atheliaceae</taxon>
        <taxon>Piloderma</taxon>
    </lineage>
</organism>
<dbReference type="OrthoDB" id="2532734at2759"/>
<dbReference type="AlphaFoldDB" id="A0A0C3FKX7"/>
<sequence length="92" mass="10235">MMSNFINKIKEKTSRSKGNKDEQQFSIQPHPAKSNNPAEVEGPQVGAGLNSNPEMQAHHARGPHVPSQEIKNNLEQPLSRDELRARAAELNK</sequence>
<proteinExistence type="predicted"/>
<feature type="compositionally biased region" description="Basic and acidic residues" evidence="1">
    <location>
        <begin position="8"/>
        <end position="23"/>
    </location>
</feature>